<dbReference type="Proteomes" id="UP000384354">
    <property type="component" value="Unassembled WGS sequence"/>
</dbReference>
<sequence>MKQQERIDKIGGFLLFIVAIAILILSRKYGIGTLKDIGPGFFPMLLGAALAVMGIILLTIGRSVPDDGESGRFPDVRGACSIVASILAFIFLSRELGLLIGSTSSAFIAALGDRRNTIRSAAGLAIFMGLFSMIVFWWLLKLQLPIIGGWK</sequence>
<accession>A0A5E4X015</accession>
<keyword evidence="1" id="KW-0472">Membrane</keyword>
<dbReference type="Pfam" id="PF07331">
    <property type="entry name" value="TctB"/>
    <property type="match status" value="1"/>
</dbReference>
<feature type="transmembrane region" description="Helical" evidence="1">
    <location>
        <begin position="12"/>
        <end position="29"/>
    </location>
</feature>
<keyword evidence="1" id="KW-1133">Transmembrane helix</keyword>
<dbReference type="RefSeq" id="WP_150564207.1">
    <property type="nucleotide sequence ID" value="NZ_CABPSL010000015.1"/>
</dbReference>
<protein>
    <recommendedName>
        <fullName evidence="2">DUF1468 domain-containing protein</fullName>
    </recommendedName>
</protein>
<evidence type="ECO:0000259" key="2">
    <source>
        <dbReference type="Pfam" id="PF07331"/>
    </source>
</evidence>
<dbReference type="EMBL" id="CABPSL010000015">
    <property type="protein sequence ID" value="VVE29626.1"/>
    <property type="molecule type" value="Genomic_DNA"/>
</dbReference>
<feature type="domain" description="DUF1468" evidence="2">
    <location>
        <begin position="12"/>
        <end position="145"/>
    </location>
</feature>
<gene>
    <name evidence="3" type="ORF">PCE31106_03571</name>
</gene>
<evidence type="ECO:0000313" key="3">
    <source>
        <dbReference type="EMBL" id="VVE29626.1"/>
    </source>
</evidence>
<dbReference type="AlphaFoldDB" id="A0A5E4X015"/>
<feature type="transmembrane region" description="Helical" evidence="1">
    <location>
        <begin position="41"/>
        <end position="61"/>
    </location>
</feature>
<dbReference type="OrthoDB" id="8965982at2"/>
<proteinExistence type="predicted"/>
<organism evidence="3 4">
    <name type="scientific">Pandoraea cepalis</name>
    <dbReference type="NCBI Taxonomy" id="2508294"/>
    <lineage>
        <taxon>Bacteria</taxon>
        <taxon>Pseudomonadati</taxon>
        <taxon>Pseudomonadota</taxon>
        <taxon>Betaproteobacteria</taxon>
        <taxon>Burkholderiales</taxon>
        <taxon>Burkholderiaceae</taxon>
        <taxon>Pandoraea</taxon>
    </lineage>
</organism>
<evidence type="ECO:0000256" key="1">
    <source>
        <dbReference type="SAM" id="Phobius"/>
    </source>
</evidence>
<reference evidence="3 4" key="1">
    <citation type="submission" date="2019-08" db="EMBL/GenBank/DDBJ databases">
        <authorList>
            <person name="Peeters C."/>
        </authorList>
    </citation>
    <scope>NUCLEOTIDE SEQUENCE [LARGE SCALE GENOMIC DNA]</scope>
    <source>
        <strain evidence="3 4">LMG 31106</strain>
    </source>
</reference>
<name>A0A5E4X015_9BURK</name>
<keyword evidence="1" id="KW-0812">Transmembrane</keyword>
<dbReference type="InterPro" id="IPR009936">
    <property type="entry name" value="DUF1468"/>
</dbReference>
<feature type="transmembrane region" description="Helical" evidence="1">
    <location>
        <begin position="121"/>
        <end position="140"/>
    </location>
</feature>
<evidence type="ECO:0000313" key="4">
    <source>
        <dbReference type="Proteomes" id="UP000384354"/>
    </source>
</evidence>
<feature type="transmembrane region" description="Helical" evidence="1">
    <location>
        <begin position="82"/>
        <end position="109"/>
    </location>
</feature>